<feature type="region of interest" description="Disordered" evidence="1">
    <location>
        <begin position="1"/>
        <end position="48"/>
    </location>
</feature>
<gene>
    <name evidence="2" type="ORF">pAW63_037</name>
</gene>
<proteinExistence type="predicted"/>
<dbReference type="EMBL" id="DQ025752">
    <property type="protein sequence ID" value="AAZ06607.1"/>
    <property type="molecule type" value="Genomic_DNA"/>
</dbReference>
<sequence length="83" mass="8684">MMKRVFNQNSNISINSGKQNTNKTRSKGSPTRSYNGSTRSSNSTESNNIVLDIALGSSIYSTGNDNNCSPSIGSGNDGGSSCD</sequence>
<evidence type="ECO:0000256" key="1">
    <source>
        <dbReference type="SAM" id="MobiDB-lite"/>
    </source>
</evidence>
<feature type="compositionally biased region" description="Polar residues" evidence="1">
    <location>
        <begin position="64"/>
        <end position="74"/>
    </location>
</feature>
<name>Q3YN38_BACTK</name>
<protein>
    <submittedName>
        <fullName evidence="2">Uncharacterized protein</fullName>
    </submittedName>
</protein>
<evidence type="ECO:0000313" key="2">
    <source>
        <dbReference type="EMBL" id="AAZ06607.1"/>
    </source>
</evidence>
<dbReference type="AlphaFoldDB" id="Q3YN38"/>
<reference evidence="2" key="1">
    <citation type="journal article" date="2005" name="BMC Genomics">
        <title>Conjugative plasmid pAW63 brings new insights into the genesis of the Bacillus anthracis virulence plasmid pXO2 and of the Bacillus thuringiensis plasmid pBT9727.</title>
        <authorList>
            <person name="Van der Auwera G.A."/>
            <person name="Andrup L."/>
            <person name="Mahillon J."/>
        </authorList>
    </citation>
    <scope>NUCLEOTIDE SEQUENCE</scope>
    <source>
        <strain evidence="2">HD73</strain>
        <plasmid evidence="2">pAW63</plasmid>
    </source>
</reference>
<accession>Q3YN38</accession>
<feature type="compositionally biased region" description="Low complexity" evidence="1">
    <location>
        <begin position="35"/>
        <end position="48"/>
    </location>
</feature>
<organism evidence="2">
    <name type="scientific">Bacillus thuringiensis subsp. kurstaki</name>
    <dbReference type="NCBI Taxonomy" id="29339"/>
    <lineage>
        <taxon>Bacteria</taxon>
        <taxon>Bacillati</taxon>
        <taxon>Bacillota</taxon>
        <taxon>Bacilli</taxon>
        <taxon>Bacillales</taxon>
        <taxon>Bacillaceae</taxon>
        <taxon>Bacillus</taxon>
        <taxon>Bacillus cereus group</taxon>
    </lineage>
</organism>
<geneLocation type="plasmid" evidence="2">
    <name>pAW63</name>
</geneLocation>
<feature type="compositionally biased region" description="Polar residues" evidence="1">
    <location>
        <begin position="1"/>
        <end position="34"/>
    </location>
</feature>
<keyword evidence="2" id="KW-0614">Plasmid</keyword>
<feature type="region of interest" description="Disordered" evidence="1">
    <location>
        <begin position="64"/>
        <end position="83"/>
    </location>
</feature>